<dbReference type="PROSITE" id="PS50002">
    <property type="entry name" value="SH3"/>
    <property type="match status" value="1"/>
</dbReference>
<evidence type="ECO:0000313" key="6">
    <source>
        <dbReference type="EMBL" id="OCK83013.1"/>
    </source>
</evidence>
<keyword evidence="4" id="KW-1133">Transmembrane helix</keyword>
<feature type="compositionally biased region" description="Polar residues" evidence="3">
    <location>
        <begin position="260"/>
        <end position="273"/>
    </location>
</feature>
<feature type="compositionally biased region" description="Polar residues" evidence="3">
    <location>
        <begin position="203"/>
        <end position="231"/>
    </location>
</feature>
<feature type="compositionally biased region" description="Polar residues" evidence="3">
    <location>
        <begin position="291"/>
        <end position="317"/>
    </location>
</feature>
<dbReference type="OrthoDB" id="5340910at2759"/>
<dbReference type="AlphaFoldDB" id="A0A8E2JHT8"/>
<dbReference type="CDD" id="cd11854">
    <property type="entry name" value="SH3_Fus1p"/>
    <property type="match status" value="1"/>
</dbReference>
<gene>
    <name evidence="6" type="ORF">K432DRAFT_414967</name>
</gene>
<sequence length="625" mass="63989">MSHNHRRLHRQVDHAGNNLQGRGADVATIVSVVYVTMPQTFSGPAVYITPTLAVSKPVETTADSTPLATKAVSSAAHASSSNKDSSSLFSASSAAESSSAASTTFISSTQANAFLVASSTMSATAAAITSATSTATASPASSGMSGGAKAGLTFGILIAIAAVLALVLLLYRKKKQNLQRQPLDDEKGSIRDGPAPVAASIRTARTMSTAPRLSLRPVTQFSPNLASNRKSAGNNLEMASAPAANANIDSRGLLTPSPQPTSAWERQGASNAANDPANPFGNHAETFEPSAPTTPEPGSSPRASSPVSEMSVGNNDSLAPASAEGAVAAATLATPIVRKDVPKPLSVKSETLVPAAMPSPAWTDDIPAFPSPASTGPPPAAAAGGVAAAPVPNNVHRVQLDFKPSMEDELGLRAGQLVRMLHEYDDGWALCIRLDRSQQGVVPRTCLSKHPVKPRTGPPRQGPPGTPKMRSPPMGPGFPQPRPLSPAPGRNSPGPYGGQPRPMSPAGGRNSPGPYVGPPHSASPAGGRNSPGPYGQPRPMSPSNGGRARSNSNSPYPGPRSMSPGPYIGGPQQPIPPPGGRRRSNSASQVMARRNSPPGPSPMNPNSNTSVTFPVARKPLPGMAL</sequence>
<name>A0A8E2JHT8_9PEZI</name>
<dbReference type="InterPro" id="IPR001452">
    <property type="entry name" value="SH3_domain"/>
</dbReference>
<feature type="region of interest" description="Disordered" evidence="3">
    <location>
        <begin position="248"/>
        <end position="319"/>
    </location>
</feature>
<reference evidence="6 7" key="1">
    <citation type="journal article" date="2016" name="Nat. Commun.">
        <title>Ectomycorrhizal ecology is imprinted in the genome of the dominant symbiotic fungus Cenococcum geophilum.</title>
        <authorList>
            <consortium name="DOE Joint Genome Institute"/>
            <person name="Peter M."/>
            <person name="Kohler A."/>
            <person name="Ohm R.A."/>
            <person name="Kuo A."/>
            <person name="Krutzmann J."/>
            <person name="Morin E."/>
            <person name="Arend M."/>
            <person name="Barry K.W."/>
            <person name="Binder M."/>
            <person name="Choi C."/>
            <person name="Clum A."/>
            <person name="Copeland A."/>
            <person name="Grisel N."/>
            <person name="Haridas S."/>
            <person name="Kipfer T."/>
            <person name="LaButti K."/>
            <person name="Lindquist E."/>
            <person name="Lipzen A."/>
            <person name="Maire R."/>
            <person name="Meier B."/>
            <person name="Mihaltcheva S."/>
            <person name="Molinier V."/>
            <person name="Murat C."/>
            <person name="Poggeler S."/>
            <person name="Quandt C.A."/>
            <person name="Sperisen C."/>
            <person name="Tritt A."/>
            <person name="Tisserant E."/>
            <person name="Crous P.W."/>
            <person name="Henrissat B."/>
            <person name="Nehls U."/>
            <person name="Egli S."/>
            <person name="Spatafora J.W."/>
            <person name="Grigoriev I.V."/>
            <person name="Martin F.M."/>
        </authorList>
    </citation>
    <scope>NUCLEOTIDE SEQUENCE [LARGE SCALE GENOMIC DNA]</scope>
    <source>
        <strain evidence="6 7">CBS 459.81</strain>
    </source>
</reference>
<feature type="compositionally biased region" description="Pro residues" evidence="3">
    <location>
        <begin position="473"/>
        <end position="486"/>
    </location>
</feature>
<dbReference type="Gene3D" id="2.30.30.40">
    <property type="entry name" value="SH3 Domains"/>
    <property type="match status" value="1"/>
</dbReference>
<dbReference type="EMBL" id="KV744872">
    <property type="protein sequence ID" value="OCK83013.1"/>
    <property type="molecule type" value="Genomic_DNA"/>
</dbReference>
<protein>
    <recommendedName>
        <fullName evidence="5">SH3 domain-containing protein</fullName>
    </recommendedName>
</protein>
<evidence type="ECO:0000256" key="1">
    <source>
        <dbReference type="ARBA" id="ARBA00022443"/>
    </source>
</evidence>
<feature type="region of interest" description="Disordered" evidence="3">
    <location>
        <begin position="178"/>
        <end position="231"/>
    </location>
</feature>
<evidence type="ECO:0000256" key="4">
    <source>
        <dbReference type="SAM" id="Phobius"/>
    </source>
</evidence>
<dbReference type="SMART" id="SM00326">
    <property type="entry name" value="SH3"/>
    <property type="match status" value="1"/>
</dbReference>
<proteinExistence type="predicted"/>
<keyword evidence="4" id="KW-0812">Transmembrane</keyword>
<dbReference type="PRINTS" id="PR01210">
    <property type="entry name" value="GGTRANSPTASE"/>
</dbReference>
<organism evidence="6 7">
    <name type="scientific">Lepidopterella palustris CBS 459.81</name>
    <dbReference type="NCBI Taxonomy" id="1314670"/>
    <lineage>
        <taxon>Eukaryota</taxon>
        <taxon>Fungi</taxon>
        <taxon>Dikarya</taxon>
        <taxon>Ascomycota</taxon>
        <taxon>Pezizomycotina</taxon>
        <taxon>Dothideomycetes</taxon>
        <taxon>Pleosporomycetidae</taxon>
        <taxon>Mytilinidiales</taxon>
        <taxon>Argynnaceae</taxon>
        <taxon>Lepidopterella</taxon>
    </lineage>
</organism>
<evidence type="ECO:0000259" key="5">
    <source>
        <dbReference type="PROSITE" id="PS50002"/>
    </source>
</evidence>
<evidence type="ECO:0000256" key="2">
    <source>
        <dbReference type="PROSITE-ProRule" id="PRU00192"/>
    </source>
</evidence>
<keyword evidence="4" id="KW-0472">Membrane</keyword>
<feature type="compositionally biased region" description="Low complexity" evidence="3">
    <location>
        <begin position="541"/>
        <end position="555"/>
    </location>
</feature>
<dbReference type="SUPFAM" id="SSF50044">
    <property type="entry name" value="SH3-domain"/>
    <property type="match status" value="1"/>
</dbReference>
<feature type="region of interest" description="Disordered" evidence="3">
    <location>
        <begin position="445"/>
        <end position="625"/>
    </location>
</feature>
<feature type="domain" description="SH3" evidence="5">
    <location>
        <begin position="391"/>
        <end position="452"/>
    </location>
</feature>
<feature type="transmembrane region" description="Helical" evidence="4">
    <location>
        <begin position="113"/>
        <end position="132"/>
    </location>
</feature>
<dbReference type="Pfam" id="PF14604">
    <property type="entry name" value="SH3_9"/>
    <property type="match status" value="1"/>
</dbReference>
<dbReference type="InterPro" id="IPR035521">
    <property type="entry name" value="Fus1_SH3"/>
</dbReference>
<dbReference type="InterPro" id="IPR036028">
    <property type="entry name" value="SH3-like_dom_sf"/>
</dbReference>
<feature type="compositionally biased region" description="Pro residues" evidence="3">
    <location>
        <begin position="456"/>
        <end position="466"/>
    </location>
</feature>
<keyword evidence="7" id="KW-1185">Reference proteome</keyword>
<feature type="region of interest" description="Disordered" evidence="3">
    <location>
        <begin position="357"/>
        <end position="386"/>
    </location>
</feature>
<evidence type="ECO:0000313" key="7">
    <source>
        <dbReference type="Proteomes" id="UP000250266"/>
    </source>
</evidence>
<keyword evidence="1 2" id="KW-0728">SH3 domain</keyword>
<feature type="transmembrane region" description="Helical" evidence="4">
    <location>
        <begin position="152"/>
        <end position="171"/>
    </location>
</feature>
<evidence type="ECO:0000256" key="3">
    <source>
        <dbReference type="SAM" id="MobiDB-lite"/>
    </source>
</evidence>
<dbReference type="Proteomes" id="UP000250266">
    <property type="component" value="Unassembled WGS sequence"/>
</dbReference>
<accession>A0A8E2JHT8</accession>